<gene>
    <name evidence="9" type="ORF">ACFYTF_15890</name>
</gene>
<dbReference type="InterPro" id="IPR032689">
    <property type="entry name" value="TraG-D_C"/>
</dbReference>
<protein>
    <submittedName>
        <fullName evidence="9">Type IV secretory system conjugative DNA transfer family protein</fullName>
    </submittedName>
</protein>
<accession>A0ABW6PPH2</accession>
<dbReference type="Proteomes" id="UP001601444">
    <property type="component" value="Unassembled WGS sequence"/>
</dbReference>
<feature type="transmembrane region" description="Helical" evidence="7">
    <location>
        <begin position="20"/>
        <end position="38"/>
    </location>
</feature>
<organism evidence="9 10">
    <name type="scientific">Nocardia thailandica</name>
    <dbReference type="NCBI Taxonomy" id="257275"/>
    <lineage>
        <taxon>Bacteria</taxon>
        <taxon>Bacillati</taxon>
        <taxon>Actinomycetota</taxon>
        <taxon>Actinomycetes</taxon>
        <taxon>Mycobacteriales</taxon>
        <taxon>Nocardiaceae</taxon>
        <taxon>Nocardia</taxon>
    </lineage>
</organism>
<evidence type="ECO:0000256" key="7">
    <source>
        <dbReference type="SAM" id="Phobius"/>
    </source>
</evidence>
<comment type="subcellular location">
    <subcellularLocation>
        <location evidence="1">Cell membrane</location>
        <topology evidence="1">Multi-pass membrane protein</topology>
    </subcellularLocation>
</comment>
<evidence type="ECO:0000256" key="5">
    <source>
        <dbReference type="ARBA" id="ARBA00023136"/>
    </source>
</evidence>
<feature type="region of interest" description="Disordered" evidence="6">
    <location>
        <begin position="586"/>
        <end position="655"/>
    </location>
</feature>
<dbReference type="InterPro" id="IPR027417">
    <property type="entry name" value="P-loop_NTPase"/>
</dbReference>
<feature type="compositionally biased region" description="Low complexity" evidence="6">
    <location>
        <begin position="601"/>
        <end position="613"/>
    </location>
</feature>
<dbReference type="PANTHER" id="PTHR37937:SF1">
    <property type="entry name" value="CONJUGATIVE TRANSFER: DNA TRANSPORT"/>
    <property type="match status" value="1"/>
</dbReference>
<proteinExistence type="predicted"/>
<evidence type="ECO:0000256" key="4">
    <source>
        <dbReference type="ARBA" id="ARBA00022989"/>
    </source>
</evidence>
<name>A0ABW6PPH2_9NOCA</name>
<keyword evidence="5 7" id="KW-0472">Membrane</keyword>
<comment type="caution">
    <text evidence="9">The sequence shown here is derived from an EMBL/GenBank/DDBJ whole genome shotgun (WGS) entry which is preliminary data.</text>
</comment>
<sequence>MAKKKKVTDPAAVGPDLTLYAIYFGFATLITVWVALHLGNALSVTHQDIPINPIAIVADMVRGKIHWPRTSTVLILLVIAAVIGFVVFRRRRAKRALVGRLAVDDKADYMGMGGAISSLTEAGVREKAELFGLKLGRDDSPGVPIGIGVADGVPLYGSYEDLHLDIWGPRQGKSTSRVIPAILTAIGAVITTSNKRDVVDATRNVREAKGSPTFVFDPQGVAGERPTWFWDPLAWVAPHRDGAEMRAARLAGHFADADSEGSVENRDSFFDAEAEDLLAGLFLAAAFDGRSITDVWRWVTDPQNAEPIEIVRRAGRDFIADGLAMQYNAEHRTKAGIFSTAKKMIRCLQLQNVHAWVTPGDEPDRLQFDEWEFLERNGTLYSLSLEGRGSAAPLVSALTEAVIDVAMRKASQSSGGRLPIPLLAVLDEAANVVRWKDLPKQYSHFGSRGIVVMTVLQSWAQGVRCWGDAGMNALWSAANIKVLGSGIDDMAFLRDRSEIIGEYDSISQSMSESGGGKSYSRSLSSSTTFTAQALATLPRGRAIVFTSGQPATLVRTVPWWESKYAEAVKASIEYNDPTRKTRIDDLIGKDVGTEPQLSGSAGTTPMPPGAAGATPPPPRPGTAPALPDAPGIAPPPGLRVPPHGGNGPVEEVESR</sequence>
<feature type="domain" description="TraD/TraG TraM recognition site" evidence="8">
    <location>
        <begin position="421"/>
        <end position="538"/>
    </location>
</feature>
<evidence type="ECO:0000256" key="3">
    <source>
        <dbReference type="ARBA" id="ARBA00022692"/>
    </source>
</evidence>
<evidence type="ECO:0000256" key="1">
    <source>
        <dbReference type="ARBA" id="ARBA00004651"/>
    </source>
</evidence>
<dbReference type="Gene3D" id="3.40.50.300">
    <property type="entry name" value="P-loop containing nucleotide triphosphate hydrolases"/>
    <property type="match status" value="1"/>
</dbReference>
<keyword evidence="10" id="KW-1185">Reference proteome</keyword>
<evidence type="ECO:0000313" key="10">
    <source>
        <dbReference type="Proteomes" id="UP001601444"/>
    </source>
</evidence>
<evidence type="ECO:0000256" key="2">
    <source>
        <dbReference type="ARBA" id="ARBA00022475"/>
    </source>
</evidence>
<keyword evidence="3 7" id="KW-0812">Transmembrane</keyword>
<dbReference type="Pfam" id="PF12696">
    <property type="entry name" value="TraG-D_C"/>
    <property type="match status" value="1"/>
</dbReference>
<evidence type="ECO:0000256" key="6">
    <source>
        <dbReference type="SAM" id="MobiDB-lite"/>
    </source>
</evidence>
<keyword evidence="2" id="KW-1003">Cell membrane</keyword>
<reference evidence="9 10" key="1">
    <citation type="submission" date="2024-10" db="EMBL/GenBank/DDBJ databases">
        <title>The Natural Products Discovery Center: Release of the First 8490 Sequenced Strains for Exploring Actinobacteria Biosynthetic Diversity.</title>
        <authorList>
            <person name="Kalkreuter E."/>
            <person name="Kautsar S.A."/>
            <person name="Yang D."/>
            <person name="Bader C.D."/>
            <person name="Teijaro C.N."/>
            <person name="Fluegel L."/>
            <person name="Davis C.M."/>
            <person name="Simpson J.R."/>
            <person name="Lauterbach L."/>
            <person name="Steele A.D."/>
            <person name="Gui C."/>
            <person name="Meng S."/>
            <person name="Li G."/>
            <person name="Viehrig K."/>
            <person name="Ye F."/>
            <person name="Su P."/>
            <person name="Kiefer A.F."/>
            <person name="Nichols A."/>
            <person name="Cepeda A.J."/>
            <person name="Yan W."/>
            <person name="Fan B."/>
            <person name="Jiang Y."/>
            <person name="Adhikari A."/>
            <person name="Zheng C.-J."/>
            <person name="Schuster L."/>
            <person name="Cowan T.M."/>
            <person name="Smanski M.J."/>
            <person name="Chevrette M.G."/>
            <person name="De Carvalho L.P.S."/>
            <person name="Shen B."/>
        </authorList>
    </citation>
    <scope>NUCLEOTIDE SEQUENCE [LARGE SCALE GENOMIC DNA]</scope>
    <source>
        <strain evidence="9 10">NPDC004045</strain>
    </source>
</reference>
<dbReference type="CDD" id="cd01127">
    <property type="entry name" value="TrwB_TraG_TraD_VirD4"/>
    <property type="match status" value="1"/>
</dbReference>
<dbReference type="PANTHER" id="PTHR37937">
    <property type="entry name" value="CONJUGATIVE TRANSFER: DNA TRANSPORT"/>
    <property type="match status" value="1"/>
</dbReference>
<dbReference type="RefSeq" id="WP_083885175.1">
    <property type="nucleotide sequence ID" value="NZ_JBIAMX010000008.1"/>
</dbReference>
<feature type="transmembrane region" description="Helical" evidence="7">
    <location>
        <begin position="70"/>
        <end position="88"/>
    </location>
</feature>
<evidence type="ECO:0000259" key="8">
    <source>
        <dbReference type="Pfam" id="PF12696"/>
    </source>
</evidence>
<dbReference type="SUPFAM" id="SSF52540">
    <property type="entry name" value="P-loop containing nucleoside triphosphate hydrolases"/>
    <property type="match status" value="1"/>
</dbReference>
<evidence type="ECO:0000313" key="9">
    <source>
        <dbReference type="EMBL" id="MFF0544312.1"/>
    </source>
</evidence>
<dbReference type="InterPro" id="IPR051539">
    <property type="entry name" value="T4SS-coupling_protein"/>
</dbReference>
<dbReference type="EMBL" id="JBIAMX010000008">
    <property type="protein sequence ID" value="MFF0544312.1"/>
    <property type="molecule type" value="Genomic_DNA"/>
</dbReference>
<keyword evidence="4 7" id="KW-1133">Transmembrane helix</keyword>